<dbReference type="InterPro" id="IPR032466">
    <property type="entry name" value="Metal_Hydrolase"/>
</dbReference>
<gene>
    <name evidence="1" type="ORF">MYCIT1_LOCUS30812</name>
</gene>
<sequence length="401" mass="46028">MAPFQSFIFARRTNFQSRKSNSEERYRFAEERLVQWRGFSTALIRPRGFAVGPTTQQPRTCRLCNRQHNIPMTMYPADVLRHVVDVHCHPTESYVPPESMDRLGIRVCAMSTHRDDQSRVCNLALKYPEKVIPCFGHHPWFCHHISLRAAPKREHYRSLFLREDQPAADSLAAFEELLPLLPEPLPLEDVLSGLRSNFMRFESTAALLGEVGLDRIYRVAYDYYASPRRLSPFTIPLDHQLAILEAQIDLAVELGRSVSLHSVKCPQPTVTLLDNLKLKHGRNWSNIRIDIHSCSVDPQVISILQKKHPNVFMSVSTTINGRSKNLKALIAACDPRRLLIESDYPVIDGNLARCVEILDLVAETKGWTKETEWLDEVEESHWGVVRRLEANWNVFKGERGM</sequence>
<dbReference type="PANTHER" id="PTHR47345:SF1">
    <property type="entry name" value="CUT9-INTERACTING PROTEIN SCN1"/>
    <property type="match status" value="1"/>
</dbReference>
<dbReference type="PANTHER" id="PTHR47345">
    <property type="entry name" value="CUT9-INTERACTING PROTEIN SCN1"/>
    <property type="match status" value="1"/>
</dbReference>
<proteinExistence type="predicted"/>
<dbReference type="EMBL" id="CAVNYO010000440">
    <property type="protein sequence ID" value="CAK5280323.1"/>
    <property type="molecule type" value="Genomic_DNA"/>
</dbReference>
<reference evidence="1" key="1">
    <citation type="submission" date="2023-11" db="EMBL/GenBank/DDBJ databases">
        <authorList>
            <person name="De Vega J J."/>
            <person name="De Vega J J."/>
        </authorList>
    </citation>
    <scope>NUCLEOTIDE SEQUENCE</scope>
</reference>
<protein>
    <recommendedName>
        <fullName evidence="3">Metallo-dependent hydrolase</fullName>
    </recommendedName>
</protein>
<name>A0AAD2HT48_9AGAR</name>
<dbReference type="Gene3D" id="3.20.20.140">
    <property type="entry name" value="Metal-dependent hydrolases"/>
    <property type="match status" value="1"/>
</dbReference>
<dbReference type="SUPFAM" id="SSF51556">
    <property type="entry name" value="Metallo-dependent hydrolases"/>
    <property type="match status" value="1"/>
</dbReference>
<evidence type="ECO:0008006" key="3">
    <source>
        <dbReference type="Google" id="ProtNLM"/>
    </source>
</evidence>
<comment type="caution">
    <text evidence="1">The sequence shown here is derived from an EMBL/GenBank/DDBJ whole genome shotgun (WGS) entry which is preliminary data.</text>
</comment>
<dbReference type="InterPro" id="IPR053044">
    <property type="entry name" value="Metallo-hydrolase/TatD-type"/>
</dbReference>
<evidence type="ECO:0000313" key="2">
    <source>
        <dbReference type="Proteomes" id="UP001295794"/>
    </source>
</evidence>
<dbReference type="Pfam" id="PF01026">
    <property type="entry name" value="TatD_DNase"/>
    <property type="match status" value="1"/>
</dbReference>
<dbReference type="InterPro" id="IPR001130">
    <property type="entry name" value="TatD-like"/>
</dbReference>
<dbReference type="GO" id="GO:0016788">
    <property type="term" value="F:hydrolase activity, acting on ester bonds"/>
    <property type="evidence" value="ECO:0007669"/>
    <property type="project" value="InterPro"/>
</dbReference>
<accession>A0AAD2HT48</accession>
<organism evidence="1 2">
    <name type="scientific">Mycena citricolor</name>
    <dbReference type="NCBI Taxonomy" id="2018698"/>
    <lineage>
        <taxon>Eukaryota</taxon>
        <taxon>Fungi</taxon>
        <taxon>Dikarya</taxon>
        <taxon>Basidiomycota</taxon>
        <taxon>Agaricomycotina</taxon>
        <taxon>Agaricomycetes</taxon>
        <taxon>Agaricomycetidae</taxon>
        <taxon>Agaricales</taxon>
        <taxon>Marasmiineae</taxon>
        <taxon>Mycenaceae</taxon>
        <taxon>Mycena</taxon>
    </lineage>
</organism>
<dbReference type="AlphaFoldDB" id="A0AAD2HT48"/>
<dbReference type="Proteomes" id="UP001295794">
    <property type="component" value="Unassembled WGS sequence"/>
</dbReference>
<keyword evidence="2" id="KW-1185">Reference proteome</keyword>
<evidence type="ECO:0000313" key="1">
    <source>
        <dbReference type="EMBL" id="CAK5280323.1"/>
    </source>
</evidence>